<dbReference type="InterPro" id="IPR013431">
    <property type="entry name" value="Delta_60_rpt"/>
</dbReference>
<organism evidence="2 3">
    <name type="scientific">Deinococcus yavapaiensis KR-236</name>
    <dbReference type="NCBI Taxonomy" id="694435"/>
    <lineage>
        <taxon>Bacteria</taxon>
        <taxon>Thermotogati</taxon>
        <taxon>Deinococcota</taxon>
        <taxon>Deinococci</taxon>
        <taxon>Deinococcales</taxon>
        <taxon>Deinococcaceae</taxon>
        <taxon>Deinococcus</taxon>
    </lineage>
</organism>
<keyword evidence="1" id="KW-0732">Signal</keyword>
<dbReference type="PROSITE" id="PS51257">
    <property type="entry name" value="PROKAR_LIPOPROTEIN"/>
    <property type="match status" value="1"/>
</dbReference>
<evidence type="ECO:0000313" key="2">
    <source>
        <dbReference type="EMBL" id="PYE55714.1"/>
    </source>
</evidence>
<evidence type="ECO:0000313" key="3">
    <source>
        <dbReference type="Proteomes" id="UP000248326"/>
    </source>
</evidence>
<reference evidence="2 3" key="1">
    <citation type="submission" date="2018-06" db="EMBL/GenBank/DDBJ databases">
        <title>Genomic Encyclopedia of Type Strains, Phase IV (KMG-IV): sequencing the most valuable type-strain genomes for metagenomic binning, comparative biology and taxonomic classification.</title>
        <authorList>
            <person name="Goeker M."/>
        </authorList>
    </citation>
    <scope>NUCLEOTIDE SEQUENCE [LARGE SCALE GENOMIC DNA]</scope>
    <source>
        <strain evidence="2 3">DSM 18048</strain>
    </source>
</reference>
<feature type="chain" id="PRO_5016246072" evidence="1">
    <location>
        <begin position="30"/>
        <end position="540"/>
    </location>
</feature>
<name>A0A318SBI0_9DEIO</name>
<dbReference type="Gene3D" id="2.80.10.50">
    <property type="match status" value="3"/>
</dbReference>
<dbReference type="SUPFAM" id="SSF63829">
    <property type="entry name" value="Calcium-dependent phosphotriesterase"/>
    <property type="match status" value="1"/>
</dbReference>
<dbReference type="Proteomes" id="UP000248326">
    <property type="component" value="Unassembled WGS sequence"/>
</dbReference>
<evidence type="ECO:0000256" key="1">
    <source>
        <dbReference type="SAM" id="SignalP"/>
    </source>
</evidence>
<sequence>MQLKRSISLASVILLTATLVACSSGGTSAPPPTPPASGAFDLTVSTDKLPVITGTSATVTVNVARQGSFNGPVSLSLAGLPSGASSAPVTIAEGQSSATLTVSALGTASHSQPTTVALTGASNSGTVTKNVTVTVRGPAGSLDTTFGANGIAVTPIGIGEDVPYAMAVQDDGKLVVVGSTMNSTTSSDFAVVRYTRDGALDSTFGQGGKVVVDFAGKSDIARAVAIDAQGRVVVAGGVTSAADKERFGVVRLTATGARDGSFGQNGLATLDFGGESRAQAVLVTPSAIVVGGQATVDTTTGVDFAVARLTQTGALDASFGTGGKVTTAVASGNGGDAVRALALQGTRIVAAGGDGDFKAVRYTTAGVLDASFAAGGKLGTVFGGDIATVNAVTVDAQGRLVLAGQRQNDTAIVRLNENGAFDASFGSGGKQVVPISAANWDAATGVAVQSDGKLVLGGWAYEGGSSAGNFAVTRLTASGQLDASFGQGGTTVTSVAPGSKADEVRAVVLQPDERIPATRVVAVGVRNDSNQDFALTRYWP</sequence>
<gene>
    <name evidence="2" type="ORF">DES52_10277</name>
</gene>
<dbReference type="AlphaFoldDB" id="A0A318SBI0"/>
<comment type="caution">
    <text evidence="2">The sequence shown here is derived from an EMBL/GenBank/DDBJ whole genome shotgun (WGS) entry which is preliminary data.</text>
</comment>
<keyword evidence="3" id="KW-1185">Reference proteome</keyword>
<dbReference type="NCBIfam" id="TIGR02608">
    <property type="entry name" value="delta_60_rpt"/>
    <property type="match status" value="7"/>
</dbReference>
<accession>A0A318SBI0</accession>
<feature type="signal peptide" evidence="1">
    <location>
        <begin position="1"/>
        <end position="29"/>
    </location>
</feature>
<protein>
    <submittedName>
        <fullName evidence="2">Putative delta-60 repeat protein</fullName>
    </submittedName>
</protein>
<proteinExistence type="predicted"/>
<dbReference type="Pfam" id="PF17164">
    <property type="entry name" value="DUF5122"/>
    <property type="match status" value="5"/>
</dbReference>
<dbReference type="EMBL" id="QJSX01000002">
    <property type="protein sequence ID" value="PYE55714.1"/>
    <property type="molecule type" value="Genomic_DNA"/>
</dbReference>
<dbReference type="RefSeq" id="WP_170130860.1">
    <property type="nucleotide sequence ID" value="NZ_QJSX01000002.1"/>
</dbReference>